<proteinExistence type="inferred from homology"/>
<dbReference type="InterPro" id="IPR036148">
    <property type="entry name" value="MmgE/PrpD_sf"/>
</dbReference>
<evidence type="ECO:0000259" key="2">
    <source>
        <dbReference type="Pfam" id="PF03972"/>
    </source>
</evidence>
<dbReference type="InterPro" id="IPR042183">
    <property type="entry name" value="MmgE/PrpD_sf_1"/>
</dbReference>
<dbReference type="PANTHER" id="PTHR16943">
    <property type="entry name" value="2-METHYLCITRATE DEHYDRATASE-RELATED"/>
    <property type="match status" value="1"/>
</dbReference>
<dbReference type="PANTHER" id="PTHR16943:SF8">
    <property type="entry name" value="2-METHYLCITRATE DEHYDRATASE"/>
    <property type="match status" value="1"/>
</dbReference>
<dbReference type="RefSeq" id="WP_167215914.1">
    <property type="nucleotide sequence ID" value="NZ_JAASRO010000001.1"/>
</dbReference>
<evidence type="ECO:0000256" key="1">
    <source>
        <dbReference type="ARBA" id="ARBA00006174"/>
    </source>
</evidence>
<evidence type="ECO:0000313" key="4">
    <source>
        <dbReference type="Proteomes" id="UP000555407"/>
    </source>
</evidence>
<evidence type="ECO:0000313" key="3">
    <source>
        <dbReference type="EMBL" id="NIK61422.1"/>
    </source>
</evidence>
<feature type="domain" description="MmgE/PrpD N-terminal" evidence="2">
    <location>
        <begin position="16"/>
        <end position="254"/>
    </location>
</feature>
<dbReference type="AlphaFoldDB" id="A0A7X5VHQ8"/>
<dbReference type="Proteomes" id="UP000555407">
    <property type="component" value="Unassembled WGS sequence"/>
</dbReference>
<dbReference type="InterPro" id="IPR005656">
    <property type="entry name" value="MmgE_PrpD"/>
</dbReference>
<organism evidence="3 4">
    <name type="scientific">Kribbella shirazensis</name>
    <dbReference type="NCBI Taxonomy" id="1105143"/>
    <lineage>
        <taxon>Bacteria</taxon>
        <taxon>Bacillati</taxon>
        <taxon>Actinomycetota</taxon>
        <taxon>Actinomycetes</taxon>
        <taxon>Propionibacteriales</taxon>
        <taxon>Kribbellaceae</taxon>
        <taxon>Kribbella</taxon>
    </lineage>
</organism>
<keyword evidence="4" id="KW-1185">Reference proteome</keyword>
<name>A0A7X5VHQ8_9ACTN</name>
<dbReference type="SUPFAM" id="SSF103378">
    <property type="entry name" value="2-methylcitrate dehydratase PrpD"/>
    <property type="match status" value="1"/>
</dbReference>
<sequence>MTGEAGFQDTPTISWRLADYLVGLRYEDIPELVTVRAKELLVNQLGVAFRGLASSGVQQAVQVAHELSGVNGGCSVIGHRGRVGLLEAVFVNSFMMSNDGLEDGLMPQGINPGVVTHPVALALGEQQKASGRELLTAIVVGYDVLARLADPEWSWDSDMPDRLVLYRPAHVLAVFGAAACAARMLKLSREQAMHALGHAGQAGMGVIEAAPEQLIAQHPLLARNGVMAALIAKAGLAAAPTIIEGEHGVFRSYFLRGVTDWVAAGLTTLGAEFAIAQTEIKRHATSTMDVIPIELTLRLLEAHSLTASSVATVEVVVADERLLRELIREDTLARSEGGRMSRLESLRFQIAGAAADRASGAGRCEQPSDAELRAMLDKLVLRYEPDRSPSYARVEIVTVDGERHSAEREAHVQPSFDWSQWLASGARAGLSEAQLNGLADCIRNLEHLPDVSELMTFLVPAQDNRHGHR</sequence>
<protein>
    <submittedName>
        <fullName evidence="3">2-methylcitrate dehydratase PrpD</fullName>
    </submittedName>
</protein>
<comment type="caution">
    <text evidence="3">The sequence shown here is derived from an EMBL/GenBank/DDBJ whole genome shotgun (WGS) entry which is preliminary data.</text>
</comment>
<reference evidence="3 4" key="1">
    <citation type="submission" date="2020-03" db="EMBL/GenBank/DDBJ databases">
        <title>Sequencing the genomes of 1000 actinobacteria strains.</title>
        <authorList>
            <person name="Klenk H.-P."/>
        </authorList>
    </citation>
    <scope>NUCLEOTIDE SEQUENCE [LARGE SCALE GENOMIC DNA]</scope>
    <source>
        <strain evidence="3 4">DSM 45490</strain>
    </source>
</reference>
<gene>
    <name evidence="3" type="ORF">BJY22_007139</name>
</gene>
<dbReference type="Gene3D" id="1.10.4100.10">
    <property type="entry name" value="2-methylcitrate dehydratase PrpD"/>
    <property type="match status" value="1"/>
</dbReference>
<comment type="similarity">
    <text evidence="1">Belongs to the PrpD family.</text>
</comment>
<dbReference type="InterPro" id="IPR045336">
    <property type="entry name" value="MmgE_PrpD_N"/>
</dbReference>
<accession>A0A7X5VHQ8</accession>
<dbReference type="EMBL" id="JAASRO010000001">
    <property type="protein sequence ID" value="NIK61422.1"/>
    <property type="molecule type" value="Genomic_DNA"/>
</dbReference>
<dbReference type="Pfam" id="PF03972">
    <property type="entry name" value="MmgE_PrpD_N"/>
    <property type="match status" value="1"/>
</dbReference>
<dbReference type="GO" id="GO:0016829">
    <property type="term" value="F:lyase activity"/>
    <property type="evidence" value="ECO:0007669"/>
    <property type="project" value="InterPro"/>
</dbReference>